<sequence>MFSLLKALLQSVVIYMVNSMTLLSFFALEESVQIQITCSWEIMLTVATILLKL</sequence>
<organism evidence="1">
    <name type="scientific">Rhizophora mucronata</name>
    <name type="common">Asiatic mangrove</name>
    <dbReference type="NCBI Taxonomy" id="61149"/>
    <lineage>
        <taxon>Eukaryota</taxon>
        <taxon>Viridiplantae</taxon>
        <taxon>Streptophyta</taxon>
        <taxon>Embryophyta</taxon>
        <taxon>Tracheophyta</taxon>
        <taxon>Spermatophyta</taxon>
        <taxon>Magnoliopsida</taxon>
        <taxon>eudicotyledons</taxon>
        <taxon>Gunneridae</taxon>
        <taxon>Pentapetalae</taxon>
        <taxon>rosids</taxon>
        <taxon>fabids</taxon>
        <taxon>Malpighiales</taxon>
        <taxon>Rhizophoraceae</taxon>
        <taxon>Rhizophora</taxon>
    </lineage>
</organism>
<evidence type="ECO:0000313" key="1">
    <source>
        <dbReference type="EMBL" id="MBX31440.1"/>
    </source>
</evidence>
<dbReference type="EMBL" id="GGEC01050956">
    <property type="protein sequence ID" value="MBX31440.1"/>
    <property type="molecule type" value="Transcribed_RNA"/>
</dbReference>
<protein>
    <submittedName>
        <fullName evidence="1">Serine/threonine-protein phosphatase PP2A catalytic subunit</fullName>
    </submittedName>
</protein>
<reference evidence="1" key="1">
    <citation type="submission" date="2018-02" db="EMBL/GenBank/DDBJ databases">
        <title>Rhizophora mucronata_Transcriptome.</title>
        <authorList>
            <person name="Meera S.P."/>
            <person name="Sreeshan A."/>
            <person name="Augustine A."/>
        </authorList>
    </citation>
    <scope>NUCLEOTIDE SEQUENCE</scope>
    <source>
        <tissue evidence="1">Leaf</tissue>
    </source>
</reference>
<proteinExistence type="predicted"/>
<dbReference type="AlphaFoldDB" id="A0A2P2MMM3"/>
<accession>A0A2P2MMM3</accession>
<name>A0A2P2MMM3_RHIMU</name>